<dbReference type="VEuPathDB" id="FungiDB:PGTG_22612"/>
<dbReference type="AlphaFoldDB" id="H6QV48"/>
<dbReference type="KEGG" id="pgr:PGTG_22612"/>
<name>H6QV48_PUCGT</name>
<evidence type="ECO:0000313" key="1">
    <source>
        <dbReference type="EMBL" id="EHS62709.1"/>
    </source>
</evidence>
<dbReference type="InParanoid" id="H6QV48"/>
<accession>H6QV48</accession>
<protein>
    <submittedName>
        <fullName evidence="1">Uncharacterized protein</fullName>
    </submittedName>
</protein>
<dbReference type="RefSeq" id="XP_003888621.1">
    <property type="nucleotide sequence ID" value="XM_003888572.1"/>
</dbReference>
<sequence>MQSQITTCQLISLNSLCAGDLPHPVPHGLMKDLMEFFQALATTTQLIKFH</sequence>
<dbReference type="EMBL" id="DS178372">
    <property type="protein sequence ID" value="EHS62709.1"/>
    <property type="molecule type" value="Genomic_DNA"/>
</dbReference>
<dbReference type="GeneID" id="13542313"/>
<evidence type="ECO:0000313" key="2">
    <source>
        <dbReference type="Proteomes" id="UP000008783"/>
    </source>
</evidence>
<dbReference type="Proteomes" id="UP000008783">
    <property type="component" value="Unassembled WGS sequence"/>
</dbReference>
<organism evidence="1 2">
    <name type="scientific">Puccinia graminis f. sp. tritici (strain CRL 75-36-700-3 / race SCCL)</name>
    <name type="common">Black stem rust fungus</name>
    <dbReference type="NCBI Taxonomy" id="418459"/>
    <lineage>
        <taxon>Eukaryota</taxon>
        <taxon>Fungi</taxon>
        <taxon>Dikarya</taxon>
        <taxon>Basidiomycota</taxon>
        <taxon>Pucciniomycotina</taxon>
        <taxon>Pucciniomycetes</taxon>
        <taxon>Pucciniales</taxon>
        <taxon>Pucciniaceae</taxon>
        <taxon>Puccinia</taxon>
    </lineage>
</organism>
<reference evidence="1" key="1">
    <citation type="submission" date="2012-02" db="EMBL/GenBank/DDBJ databases">
        <title>The Genome Sequence of Puccinia graminis f. sp. tritici Strain CRL 75-36-700-3.</title>
        <authorList>
            <consortium name="The Broad Institute Genome Sequencing Platform"/>
            <person name="Birren B."/>
            <person name="Lander E."/>
            <person name="Galagan J."/>
            <person name="Nusbaum C."/>
            <person name="Devon K."/>
            <person name="Cuomo C."/>
            <person name="Jaffe D."/>
            <person name="Butler J."/>
            <person name="Alvarez P."/>
            <person name="Gnerre S."/>
            <person name="Grabherr M."/>
            <person name="Mauceli E."/>
            <person name="Brockman W."/>
            <person name="Young S."/>
            <person name="LaButti K."/>
            <person name="Sykes S."/>
            <person name="DeCaprio D."/>
            <person name="Crawford M."/>
            <person name="Koehrsen M."/>
            <person name="Engels R."/>
            <person name="Montgomery P."/>
            <person name="Pearson M."/>
            <person name="Howarth C."/>
            <person name="Larson L."/>
            <person name="White J."/>
            <person name="Zeng Q."/>
            <person name="Kodira C."/>
            <person name="Yandava C."/>
            <person name="Alvarado L."/>
            <person name="O'Leary S."/>
            <person name="Szabo L."/>
            <person name="Dean R."/>
            <person name="Schein J."/>
        </authorList>
    </citation>
    <scope>NUCLEOTIDE SEQUENCE</scope>
    <source>
        <strain evidence="1">CRL 75-36-700-3</strain>
    </source>
</reference>
<gene>
    <name evidence="1" type="ORF">PGTG_22612</name>
</gene>
<proteinExistence type="predicted"/>
<keyword evidence="2" id="KW-1185">Reference proteome</keyword>
<dbReference type="HOGENOM" id="CLU_3125680_0_0_1"/>